<evidence type="ECO:0000256" key="10">
    <source>
        <dbReference type="ARBA" id="ARBA00048552"/>
    </source>
</evidence>
<sequence>MARITVEDCLAQVSNRFLITQMGIKRVKQYREGYEPLVESKNKEIVSSLREIAAGKILPDRPIAEANIDIPSEDADK</sequence>
<comment type="subunit">
    <text evidence="11">The RNAP catalytic core consists of 2 alpha, 1 beta, 1 beta' and 1 omega subunit. When a sigma factor is associated with the core the holoenzyme is formed, which can initiate transcription.</text>
</comment>
<dbReference type="PANTHER" id="PTHR34476:SF1">
    <property type="entry name" value="DNA-DIRECTED RNA POLYMERASE SUBUNIT OMEGA"/>
    <property type="match status" value="1"/>
</dbReference>
<dbReference type="Gene3D" id="3.90.940.10">
    <property type="match status" value="1"/>
</dbReference>
<dbReference type="Proteomes" id="UP000219215">
    <property type="component" value="Chromosome DPRO"/>
</dbReference>
<dbReference type="RefSeq" id="WP_097010405.1">
    <property type="nucleotide sequence ID" value="NZ_LT907975.1"/>
</dbReference>
<evidence type="ECO:0000256" key="4">
    <source>
        <dbReference type="ARBA" id="ARBA00022478"/>
    </source>
</evidence>
<comment type="function">
    <text evidence="11">Promotes RNA polymerase assembly. Latches the N- and C-terminal regions of the beta' subunit thereby facilitating its interaction with the beta and alpha subunits.</text>
</comment>
<evidence type="ECO:0000256" key="6">
    <source>
        <dbReference type="ARBA" id="ARBA00022695"/>
    </source>
</evidence>
<dbReference type="EMBL" id="LT907975">
    <property type="protein sequence ID" value="SOB57093.1"/>
    <property type="molecule type" value="Genomic_DNA"/>
</dbReference>
<comment type="catalytic activity">
    <reaction evidence="10 11">
        <text>RNA(n) + a ribonucleoside 5'-triphosphate = RNA(n+1) + diphosphate</text>
        <dbReference type="Rhea" id="RHEA:21248"/>
        <dbReference type="Rhea" id="RHEA-COMP:14527"/>
        <dbReference type="Rhea" id="RHEA-COMP:17342"/>
        <dbReference type="ChEBI" id="CHEBI:33019"/>
        <dbReference type="ChEBI" id="CHEBI:61557"/>
        <dbReference type="ChEBI" id="CHEBI:140395"/>
        <dbReference type="EC" id="2.7.7.6"/>
    </reaction>
</comment>
<keyword evidence="4 11" id="KW-0240">DNA-directed RNA polymerase</keyword>
<dbReference type="HAMAP" id="MF_00366">
    <property type="entry name" value="RNApol_bact_RpoZ"/>
    <property type="match status" value="1"/>
</dbReference>
<keyword evidence="5 11" id="KW-0808">Transferase</keyword>
<dbReference type="NCBIfam" id="TIGR00690">
    <property type="entry name" value="rpoZ"/>
    <property type="match status" value="1"/>
</dbReference>
<evidence type="ECO:0000256" key="1">
    <source>
        <dbReference type="ARBA" id="ARBA00006711"/>
    </source>
</evidence>
<accession>A0A2C8F3D1</accession>
<evidence type="ECO:0000313" key="12">
    <source>
        <dbReference type="EMBL" id="SOB57093.1"/>
    </source>
</evidence>
<keyword evidence="13" id="KW-1185">Reference proteome</keyword>
<evidence type="ECO:0000256" key="7">
    <source>
        <dbReference type="ARBA" id="ARBA00023163"/>
    </source>
</evidence>
<dbReference type="GO" id="GO:0003899">
    <property type="term" value="F:DNA-directed RNA polymerase activity"/>
    <property type="evidence" value="ECO:0007669"/>
    <property type="project" value="UniProtKB-UniRule"/>
</dbReference>
<evidence type="ECO:0000256" key="3">
    <source>
        <dbReference type="ARBA" id="ARBA00013725"/>
    </source>
</evidence>
<dbReference type="AlphaFoldDB" id="A0A2C8F3D1"/>
<dbReference type="PANTHER" id="PTHR34476">
    <property type="entry name" value="DNA-DIRECTED RNA POLYMERASE SUBUNIT OMEGA"/>
    <property type="match status" value="1"/>
</dbReference>
<dbReference type="InterPro" id="IPR036161">
    <property type="entry name" value="RPB6/omega-like_sf"/>
</dbReference>
<dbReference type="GO" id="GO:0006351">
    <property type="term" value="P:DNA-templated transcription"/>
    <property type="evidence" value="ECO:0007669"/>
    <property type="project" value="UniProtKB-UniRule"/>
</dbReference>
<evidence type="ECO:0000256" key="11">
    <source>
        <dbReference type="HAMAP-Rule" id="MF_00366"/>
    </source>
</evidence>
<reference evidence="13" key="1">
    <citation type="submission" date="2017-09" db="EMBL/GenBank/DDBJ databases">
        <authorList>
            <person name="Regsiter A."/>
            <person name="William W."/>
        </authorList>
    </citation>
    <scope>NUCLEOTIDE SEQUENCE [LARGE SCALE GENOMIC DNA]</scope>
    <source>
        <strain evidence="13">500-1</strain>
    </source>
</reference>
<evidence type="ECO:0000256" key="5">
    <source>
        <dbReference type="ARBA" id="ARBA00022679"/>
    </source>
</evidence>
<dbReference type="InterPro" id="IPR003716">
    <property type="entry name" value="DNA-dir_RNA_pol_omega"/>
</dbReference>
<protein>
    <recommendedName>
        <fullName evidence="3 11">DNA-directed RNA polymerase subunit omega</fullName>
        <shortName evidence="11">RNAP omega subunit</shortName>
        <ecNumber evidence="2 11">2.7.7.6</ecNumber>
    </recommendedName>
    <alternativeName>
        <fullName evidence="9 11">RNA polymerase omega subunit</fullName>
    </alternativeName>
    <alternativeName>
        <fullName evidence="8 11">Transcriptase subunit omega</fullName>
    </alternativeName>
</protein>
<name>A0A2C8F3D1_9BACT</name>
<evidence type="ECO:0000313" key="13">
    <source>
        <dbReference type="Proteomes" id="UP000219215"/>
    </source>
</evidence>
<evidence type="ECO:0000256" key="8">
    <source>
        <dbReference type="ARBA" id="ARBA00029924"/>
    </source>
</evidence>
<dbReference type="GO" id="GO:0000428">
    <property type="term" value="C:DNA-directed RNA polymerase complex"/>
    <property type="evidence" value="ECO:0007669"/>
    <property type="project" value="UniProtKB-KW"/>
</dbReference>
<keyword evidence="7 11" id="KW-0804">Transcription</keyword>
<dbReference type="KEGG" id="pprf:DPRO_0214"/>
<dbReference type="InterPro" id="IPR006110">
    <property type="entry name" value="Pol_omega/Rpo6/RPB6"/>
</dbReference>
<proteinExistence type="inferred from homology"/>
<organism evidence="12 13">
    <name type="scientific">Pseudodesulfovibrio profundus</name>
    <dbReference type="NCBI Taxonomy" id="57320"/>
    <lineage>
        <taxon>Bacteria</taxon>
        <taxon>Pseudomonadati</taxon>
        <taxon>Thermodesulfobacteriota</taxon>
        <taxon>Desulfovibrionia</taxon>
        <taxon>Desulfovibrionales</taxon>
        <taxon>Desulfovibrionaceae</taxon>
    </lineage>
</organism>
<gene>
    <name evidence="11 12" type="primary">rpoZ</name>
    <name evidence="12" type="ORF">DPRO_0214</name>
</gene>
<dbReference type="SMART" id="SM01409">
    <property type="entry name" value="RNA_pol_Rpb6"/>
    <property type="match status" value="1"/>
</dbReference>
<evidence type="ECO:0000256" key="9">
    <source>
        <dbReference type="ARBA" id="ARBA00030998"/>
    </source>
</evidence>
<dbReference type="OrthoDB" id="9796300at2"/>
<dbReference type="GO" id="GO:0003677">
    <property type="term" value="F:DNA binding"/>
    <property type="evidence" value="ECO:0007669"/>
    <property type="project" value="UniProtKB-UniRule"/>
</dbReference>
<keyword evidence="6 11" id="KW-0548">Nucleotidyltransferase</keyword>
<dbReference type="SUPFAM" id="SSF63562">
    <property type="entry name" value="RPB6/omega subunit-like"/>
    <property type="match status" value="1"/>
</dbReference>
<dbReference type="Pfam" id="PF01192">
    <property type="entry name" value="RNA_pol_Rpb6"/>
    <property type="match status" value="1"/>
</dbReference>
<evidence type="ECO:0000256" key="2">
    <source>
        <dbReference type="ARBA" id="ARBA00012418"/>
    </source>
</evidence>
<comment type="similarity">
    <text evidence="1 11">Belongs to the RNA polymerase subunit omega family.</text>
</comment>
<dbReference type="EC" id="2.7.7.6" evidence="2 11"/>